<feature type="transmembrane region" description="Helical" evidence="10">
    <location>
        <begin position="182"/>
        <end position="206"/>
    </location>
</feature>
<comment type="caution">
    <text evidence="14">The sequence shown here is derived from an EMBL/GenBank/DDBJ whole genome shotgun (WGS) entry which is preliminary data.</text>
</comment>
<keyword evidence="6" id="KW-0378">Hydrolase</keyword>
<keyword evidence="7" id="KW-0067">ATP-binding</keyword>
<feature type="domain" description="ABC transporter" evidence="11">
    <location>
        <begin position="462"/>
        <end position="697"/>
    </location>
</feature>
<evidence type="ECO:0000259" key="11">
    <source>
        <dbReference type="PROSITE" id="PS50893"/>
    </source>
</evidence>
<keyword evidence="15" id="KW-1185">Reference proteome</keyword>
<dbReference type="EMBL" id="JSCE01000012">
    <property type="protein sequence ID" value="KHM53108.1"/>
    <property type="molecule type" value="Genomic_DNA"/>
</dbReference>
<name>A0A0B2K2J9_9FIRM</name>
<evidence type="ECO:0000256" key="6">
    <source>
        <dbReference type="ARBA" id="ARBA00022807"/>
    </source>
</evidence>
<proteinExistence type="predicted"/>
<evidence type="ECO:0000259" key="13">
    <source>
        <dbReference type="PROSITE" id="PS50990"/>
    </source>
</evidence>
<dbReference type="GO" id="GO:0005524">
    <property type="term" value="F:ATP binding"/>
    <property type="evidence" value="ECO:0007669"/>
    <property type="project" value="UniProtKB-KW"/>
</dbReference>
<dbReference type="PANTHER" id="PTHR24221">
    <property type="entry name" value="ATP-BINDING CASSETTE SUB-FAMILY B"/>
    <property type="match status" value="1"/>
</dbReference>
<keyword evidence="6" id="KW-0788">Thiol protease</keyword>
<dbReference type="Gene3D" id="1.20.1560.10">
    <property type="entry name" value="ABC transporter type 1, transmembrane domain"/>
    <property type="match status" value="1"/>
</dbReference>
<keyword evidence="6" id="KW-0645">Protease</keyword>
<dbReference type="GO" id="GO:0030253">
    <property type="term" value="P:protein secretion by the type I secretion system"/>
    <property type="evidence" value="ECO:0007669"/>
    <property type="project" value="InterPro"/>
</dbReference>
<feature type="domain" description="ABC transmembrane type-1" evidence="12">
    <location>
        <begin position="152"/>
        <end position="431"/>
    </location>
</feature>
<evidence type="ECO:0000256" key="1">
    <source>
        <dbReference type="ARBA" id="ARBA00004651"/>
    </source>
</evidence>
<dbReference type="RefSeq" id="WP_039205783.1">
    <property type="nucleotide sequence ID" value="NZ_JSCE01000012.1"/>
</dbReference>
<comment type="subcellular location">
    <subcellularLocation>
        <location evidence="1">Cell membrane</location>
        <topology evidence="1">Multi-pass membrane protein</topology>
    </subcellularLocation>
</comment>
<protein>
    <submittedName>
        <fullName evidence="14">Peptidase C39</fullName>
    </submittedName>
</protein>
<dbReference type="InterPro" id="IPR003439">
    <property type="entry name" value="ABC_transporter-like_ATP-bd"/>
</dbReference>
<keyword evidence="4 10" id="KW-0812">Transmembrane</keyword>
<evidence type="ECO:0000256" key="3">
    <source>
        <dbReference type="ARBA" id="ARBA00022475"/>
    </source>
</evidence>
<feature type="transmembrane region" description="Helical" evidence="10">
    <location>
        <begin position="290"/>
        <end position="310"/>
    </location>
</feature>
<dbReference type="InterPro" id="IPR003593">
    <property type="entry name" value="AAA+_ATPase"/>
</dbReference>
<dbReference type="PROSITE" id="PS00211">
    <property type="entry name" value="ABC_TRANSPORTER_1"/>
    <property type="match status" value="1"/>
</dbReference>
<dbReference type="NCBIfam" id="TIGR01846">
    <property type="entry name" value="type_I_sec_HlyB"/>
    <property type="match status" value="1"/>
</dbReference>
<dbReference type="SUPFAM" id="SSF90123">
    <property type="entry name" value="ABC transporter transmembrane region"/>
    <property type="match status" value="1"/>
</dbReference>
<dbReference type="InterPro" id="IPR011527">
    <property type="entry name" value="ABC1_TM_dom"/>
</dbReference>
<keyword evidence="5" id="KW-0547">Nucleotide-binding</keyword>
<dbReference type="InterPro" id="IPR027417">
    <property type="entry name" value="P-loop_NTPase"/>
</dbReference>
<evidence type="ECO:0000256" key="4">
    <source>
        <dbReference type="ARBA" id="ARBA00022692"/>
    </source>
</evidence>
<keyword evidence="2" id="KW-0813">Transport</keyword>
<dbReference type="STRING" id="82374.NZ47_00835"/>
<keyword evidence="3" id="KW-1003">Cell membrane</keyword>
<dbReference type="InterPro" id="IPR005074">
    <property type="entry name" value="Peptidase_C39"/>
</dbReference>
<dbReference type="Gene3D" id="3.40.50.300">
    <property type="entry name" value="P-loop containing nucleotide triphosphate hydrolases"/>
    <property type="match status" value="1"/>
</dbReference>
<dbReference type="GO" id="GO:0008234">
    <property type="term" value="F:cysteine-type peptidase activity"/>
    <property type="evidence" value="ECO:0007669"/>
    <property type="project" value="UniProtKB-KW"/>
</dbReference>
<dbReference type="CDD" id="cd18588">
    <property type="entry name" value="ABC_6TM_CyaB_HlyB_like"/>
    <property type="match status" value="1"/>
</dbReference>
<dbReference type="InterPro" id="IPR039421">
    <property type="entry name" value="Type_1_exporter"/>
</dbReference>
<dbReference type="GO" id="GO:0005886">
    <property type="term" value="C:plasma membrane"/>
    <property type="evidence" value="ECO:0007669"/>
    <property type="project" value="UniProtKB-SubCell"/>
</dbReference>
<dbReference type="InterPro" id="IPR036640">
    <property type="entry name" value="ABC1_TM_sf"/>
</dbReference>
<accession>A0A0B2K2J9</accession>
<evidence type="ECO:0000256" key="5">
    <source>
        <dbReference type="ARBA" id="ARBA00022741"/>
    </source>
</evidence>
<dbReference type="Gene3D" id="3.90.70.10">
    <property type="entry name" value="Cysteine proteinases"/>
    <property type="match status" value="1"/>
</dbReference>
<gene>
    <name evidence="14" type="ORF">NZ47_00835</name>
</gene>
<dbReference type="GO" id="GO:0140359">
    <property type="term" value="F:ABC-type transporter activity"/>
    <property type="evidence" value="ECO:0007669"/>
    <property type="project" value="InterPro"/>
</dbReference>
<evidence type="ECO:0000313" key="15">
    <source>
        <dbReference type="Proteomes" id="UP000030993"/>
    </source>
</evidence>
<feature type="transmembrane region" description="Helical" evidence="10">
    <location>
        <begin position="259"/>
        <end position="284"/>
    </location>
</feature>
<keyword evidence="9 10" id="KW-0472">Membrane</keyword>
<dbReference type="Proteomes" id="UP000030993">
    <property type="component" value="Unassembled WGS sequence"/>
</dbReference>
<dbReference type="PROSITE" id="PS50990">
    <property type="entry name" value="PEPTIDASE_C39"/>
    <property type="match status" value="1"/>
</dbReference>
<dbReference type="GO" id="GO:0030256">
    <property type="term" value="C:type I protein secretion system complex"/>
    <property type="evidence" value="ECO:0007669"/>
    <property type="project" value="InterPro"/>
</dbReference>
<feature type="domain" description="Peptidase C39" evidence="13">
    <location>
        <begin position="2"/>
        <end position="120"/>
    </location>
</feature>
<dbReference type="GO" id="GO:0006508">
    <property type="term" value="P:proteolysis"/>
    <property type="evidence" value="ECO:0007669"/>
    <property type="project" value="InterPro"/>
</dbReference>
<evidence type="ECO:0000256" key="8">
    <source>
        <dbReference type="ARBA" id="ARBA00022989"/>
    </source>
</evidence>
<evidence type="ECO:0000256" key="7">
    <source>
        <dbReference type="ARBA" id="ARBA00022840"/>
    </source>
</evidence>
<dbReference type="SMART" id="SM00382">
    <property type="entry name" value="AAA"/>
    <property type="match status" value="1"/>
</dbReference>
<evidence type="ECO:0000256" key="2">
    <source>
        <dbReference type="ARBA" id="ARBA00022448"/>
    </source>
</evidence>
<dbReference type="GO" id="GO:0034040">
    <property type="term" value="F:ATPase-coupled lipid transmembrane transporter activity"/>
    <property type="evidence" value="ECO:0007669"/>
    <property type="project" value="TreeGrafter"/>
</dbReference>
<evidence type="ECO:0000256" key="10">
    <source>
        <dbReference type="SAM" id="Phobius"/>
    </source>
</evidence>
<reference evidence="14 15" key="1">
    <citation type="journal article" date="2013" name="PLoS ONE">
        <title>Identification and characterization of three novel lipases belonging to families II and V from Anaerovibrio lipolyticus 5ST.</title>
        <authorList>
            <person name="Prive F."/>
            <person name="Kaderbhai N.N."/>
            <person name="Girdwood S."/>
            <person name="Worgan H.J."/>
            <person name="Pinloche E."/>
            <person name="Scollan N.D."/>
            <person name="Huws S.A."/>
            <person name="Newbold C.J."/>
        </authorList>
    </citation>
    <scope>NUCLEOTIDE SEQUENCE [LARGE SCALE GENOMIC DNA]</scope>
    <source>
        <strain evidence="14 15">5S</strain>
    </source>
</reference>
<dbReference type="SUPFAM" id="SSF52540">
    <property type="entry name" value="P-loop containing nucleoside triphosphate hydrolases"/>
    <property type="match status" value="1"/>
</dbReference>
<keyword evidence="8 10" id="KW-1133">Transmembrane helix</keyword>
<dbReference type="PROSITE" id="PS50893">
    <property type="entry name" value="ABC_TRANSPORTER_2"/>
    <property type="match status" value="1"/>
</dbReference>
<dbReference type="InterPro" id="IPR010132">
    <property type="entry name" value="ATPase_T1SS_HlyB"/>
</dbReference>
<evidence type="ECO:0000259" key="12">
    <source>
        <dbReference type="PROSITE" id="PS50929"/>
    </source>
</evidence>
<evidence type="ECO:0000256" key="9">
    <source>
        <dbReference type="ARBA" id="ARBA00023136"/>
    </source>
</evidence>
<dbReference type="InterPro" id="IPR017871">
    <property type="entry name" value="ABC_transporter-like_CS"/>
</dbReference>
<dbReference type="AlphaFoldDB" id="A0A0B2K2J9"/>
<sequence length="701" mass="77933">MVFEKYDELWQGIFCLIQLQGIQAERDRLLAASMEKPKDWKELAKIGKGLGLRFKKRDYDPEELSSLEDPVLALMKDGSWRVLGKGNAQRIMVMNPLSGEAGAVTLDKFIPQWSGECLRVSEPFSLSKGQRRFGLSWFLPVLLKYKSYLFEVILASFCLQLLGIVTPIFTQVIIDKVIAQQGIATLTVLGISLIFSAIFVCAMSIARKLLETSVTSKADIILGSQLVHHLLRLPLRYFEVRRVGDTLTRVSALSSIREFLTGSSITAVLDGIFSFVFFAIMAYYSWSLTIIALLPAPLYLLINILVTPVYKKRISEYWQTGALNNAFLVETVTGAQTVKALAIEPQFIKRWERLLAENISSGFNSFKLGLLINTSTSGVQNFSTLIILLAGGHQVMDGTLTIGQLIAFQMLARQGSEPLFRLSALWQKAQQTMLSVRRLGDIMNSRPELLQGECPKTMSGALEFQSVSFSYDVEKEPAVKDVSFQVMAGQRIGIVGPSGSGKSTVTKLVEQLYLPGEGQILIDGQPGQRIDRRWLRSNIGVVQQENILFKGSIRENISFSRPGASIDDVIRAATVAGAHDFIVELPNGYDTQVGEQGANLSGGQKQRIAIARALLNNPKIIIFDEATSALDYKTERIVMNNLDSIAKGRTMLIIAHRLSTVVKCDKILVMERGRLVEEGSHQQLMEKKGLYYSLYRQQEVG</sequence>
<organism evidence="14 15">
    <name type="scientific">Anaerovibrio lipolyticus</name>
    <dbReference type="NCBI Taxonomy" id="82374"/>
    <lineage>
        <taxon>Bacteria</taxon>
        <taxon>Bacillati</taxon>
        <taxon>Bacillota</taxon>
        <taxon>Negativicutes</taxon>
        <taxon>Selenomonadales</taxon>
        <taxon>Selenomonadaceae</taxon>
        <taxon>Anaerovibrio</taxon>
    </lineage>
</organism>
<feature type="transmembrane region" description="Helical" evidence="10">
    <location>
        <begin position="148"/>
        <end position="170"/>
    </location>
</feature>
<dbReference type="FunFam" id="3.40.50.300:FF:000221">
    <property type="entry name" value="Multidrug ABC transporter ATP-binding protein"/>
    <property type="match status" value="1"/>
</dbReference>
<dbReference type="GO" id="GO:0016887">
    <property type="term" value="F:ATP hydrolysis activity"/>
    <property type="evidence" value="ECO:0007669"/>
    <property type="project" value="InterPro"/>
</dbReference>
<evidence type="ECO:0000313" key="14">
    <source>
        <dbReference type="EMBL" id="KHM53108.1"/>
    </source>
</evidence>
<dbReference type="PROSITE" id="PS50929">
    <property type="entry name" value="ABC_TM1F"/>
    <property type="match status" value="1"/>
</dbReference>
<dbReference type="Pfam" id="PF00664">
    <property type="entry name" value="ABC_membrane"/>
    <property type="match status" value="1"/>
</dbReference>
<dbReference type="Pfam" id="PF00005">
    <property type="entry name" value="ABC_tran"/>
    <property type="match status" value="1"/>
</dbReference>
<dbReference type="PANTHER" id="PTHR24221:SF647">
    <property type="entry name" value="BLL6336 PROTEIN"/>
    <property type="match status" value="1"/>
</dbReference>